<dbReference type="InterPro" id="IPR032812">
    <property type="entry name" value="SbsA_Ig"/>
</dbReference>
<dbReference type="OrthoDB" id="9809989at2"/>
<evidence type="ECO:0000313" key="4">
    <source>
        <dbReference type="Proteomes" id="UP000032229"/>
    </source>
</evidence>
<dbReference type="EMBL" id="CP007202">
    <property type="protein sequence ID" value="AJR02640.1"/>
    <property type="molecule type" value="Genomic_DNA"/>
</dbReference>
<organism evidence="3 4">
    <name type="scientific">Siansivirga zeaxanthinifaciens CC-SAMT-1</name>
    <dbReference type="NCBI Taxonomy" id="1454006"/>
    <lineage>
        <taxon>Bacteria</taxon>
        <taxon>Pseudomonadati</taxon>
        <taxon>Bacteroidota</taxon>
        <taxon>Flavobacteriia</taxon>
        <taxon>Flavobacteriales</taxon>
        <taxon>Flavobacteriaceae</taxon>
        <taxon>Siansivirga</taxon>
    </lineage>
</organism>
<dbReference type="RefSeq" id="WP_044637318.1">
    <property type="nucleotide sequence ID" value="NZ_CP007202.1"/>
</dbReference>
<keyword evidence="1" id="KW-0732">Signal</keyword>
<dbReference type="Proteomes" id="UP000032229">
    <property type="component" value="Chromosome"/>
</dbReference>
<gene>
    <name evidence="3" type="ORF">AW14_02255</name>
</gene>
<dbReference type="KEGG" id="sze:AW14_02255"/>
<dbReference type="HOGENOM" id="CLU_014237_1_0_10"/>
<reference evidence="3 4" key="1">
    <citation type="submission" date="2014-02" db="EMBL/GenBank/DDBJ databases">
        <authorList>
            <person name="Young C.-C."/>
            <person name="Hameed A."/>
            <person name="Huang H.-C."/>
            <person name="Shahina M."/>
        </authorList>
    </citation>
    <scope>NUCLEOTIDE SEQUENCE [LARGE SCALE GENOMIC DNA]</scope>
    <source>
        <strain evidence="3 4">CC-SAMT-1</strain>
    </source>
</reference>
<keyword evidence="4" id="KW-1185">Reference proteome</keyword>
<evidence type="ECO:0000313" key="3">
    <source>
        <dbReference type="EMBL" id="AJR02640.1"/>
    </source>
</evidence>
<evidence type="ECO:0000259" key="2">
    <source>
        <dbReference type="Pfam" id="PF13205"/>
    </source>
</evidence>
<accession>A0A0C5WIV9</accession>
<dbReference type="STRING" id="1454006.AW14_02255"/>
<evidence type="ECO:0000256" key="1">
    <source>
        <dbReference type="ARBA" id="ARBA00022729"/>
    </source>
</evidence>
<protein>
    <recommendedName>
        <fullName evidence="2">SbsA Ig-like domain-containing protein</fullName>
    </recommendedName>
</protein>
<dbReference type="Pfam" id="PF13205">
    <property type="entry name" value="Big_5"/>
    <property type="match status" value="1"/>
</dbReference>
<name>A0A0C5WIV9_9FLAO</name>
<sequence length="536" mass="61417">MRKILSNLILLTFIGLIIVNCANRGNPDGGPKDVTPPVIVSSVPENFTTNFKGKVIKIYFDEYIKIKDIQKQLIISPPMKTQPEITPLGGASKYITIKIFDTLQPNTTYAFNFGNSITDNNEGNPYPYYRYVFSTGDYIDSLTVKGNITDAYYRKPKTFVNVALYEVDSTFNDSIIYKETPKYLTNTLDSVTTFTIENIKAGKYLLIALKDVNGDNKFQQKTDEIAFYKEFITVPTDSLFTLKLFSEEIDFKASRPYLAGGNKIGFGFEGDFKGMAINLKSDTPDDFEYRITKDEKTDTLYYWYKPKFETDSLIFNVSKANFNKDYTVKIRDQKKDTLTLKSESPAALDDPFKIIGTVPFVNFDASKVSLMDKDSTKIAFKTFLDTLNNSYAIDFKKVEENNYKIKILPEAFTDFYNNTNKDTLNYSVNTKKASDFGYVRFTLNNATYPIIFQLTNEKGEVKFEQYSTKPEKLDFYNLNAGKYFIRVVFDANGNGKYDTGNYLKKIQPERVGHFEMEEEVRADWGLEQTLNFTTAK</sequence>
<dbReference type="AlphaFoldDB" id="A0A0C5WIV9"/>
<proteinExistence type="predicted"/>
<dbReference type="PATRIC" id="fig|1454006.5.peg.426"/>
<feature type="domain" description="SbsA Ig-like" evidence="2">
    <location>
        <begin position="33"/>
        <end position="135"/>
    </location>
</feature>